<dbReference type="EMBL" id="BAAAND010000001">
    <property type="protein sequence ID" value="GAA1569601.1"/>
    <property type="molecule type" value="Genomic_DNA"/>
</dbReference>
<accession>A0ABN2D5S7</accession>
<sequence>MRRRGKMVGKRGRVIGRIAPGIVGEVMLPVRGATEAFYAYPATDEVLEVGTQVVVVDFDPPRTVYVARAL</sequence>
<dbReference type="InterPro" id="IPR012340">
    <property type="entry name" value="NA-bd_OB-fold"/>
</dbReference>
<evidence type="ECO:0000313" key="2">
    <source>
        <dbReference type="Proteomes" id="UP001500190"/>
    </source>
</evidence>
<organism evidence="1 2">
    <name type="scientific">Kribbella karoonensis</name>
    <dbReference type="NCBI Taxonomy" id="324851"/>
    <lineage>
        <taxon>Bacteria</taxon>
        <taxon>Bacillati</taxon>
        <taxon>Actinomycetota</taxon>
        <taxon>Actinomycetes</taxon>
        <taxon>Propionibacteriales</taxon>
        <taxon>Kribbellaceae</taxon>
        <taxon>Kribbella</taxon>
    </lineage>
</organism>
<dbReference type="Gene3D" id="2.40.50.140">
    <property type="entry name" value="Nucleic acid-binding proteins"/>
    <property type="match status" value="1"/>
</dbReference>
<reference evidence="1 2" key="1">
    <citation type="journal article" date="2019" name="Int. J. Syst. Evol. Microbiol.">
        <title>The Global Catalogue of Microorganisms (GCM) 10K type strain sequencing project: providing services to taxonomists for standard genome sequencing and annotation.</title>
        <authorList>
            <consortium name="The Broad Institute Genomics Platform"/>
            <consortium name="The Broad Institute Genome Sequencing Center for Infectious Disease"/>
            <person name="Wu L."/>
            <person name="Ma J."/>
        </authorList>
    </citation>
    <scope>NUCLEOTIDE SEQUENCE [LARGE SCALE GENOMIC DNA]</scope>
    <source>
        <strain evidence="1 2">JCM 14304</strain>
    </source>
</reference>
<keyword evidence="2" id="KW-1185">Reference proteome</keyword>
<comment type="caution">
    <text evidence="1">The sequence shown here is derived from an EMBL/GenBank/DDBJ whole genome shotgun (WGS) entry which is preliminary data.</text>
</comment>
<gene>
    <name evidence="1" type="ORF">GCM10009742_09750</name>
</gene>
<evidence type="ECO:0000313" key="1">
    <source>
        <dbReference type="EMBL" id="GAA1569601.1"/>
    </source>
</evidence>
<dbReference type="Proteomes" id="UP001500190">
    <property type="component" value="Unassembled WGS sequence"/>
</dbReference>
<name>A0ABN2D5S7_9ACTN</name>
<proteinExistence type="predicted"/>
<protein>
    <submittedName>
        <fullName evidence="1">Uncharacterized protein</fullName>
    </submittedName>
</protein>